<dbReference type="EMBL" id="JBAWKS010000002">
    <property type="protein sequence ID" value="MEI4552054.1"/>
    <property type="molecule type" value="Genomic_DNA"/>
</dbReference>
<dbReference type="InterPro" id="IPR036397">
    <property type="entry name" value="RNaseH_sf"/>
</dbReference>
<dbReference type="InterPro" id="IPR051086">
    <property type="entry name" value="RNase_D-like"/>
</dbReference>
<keyword evidence="3 6" id="KW-0540">Nuclease</keyword>
<dbReference type="InterPro" id="IPR006292">
    <property type="entry name" value="RNase_D"/>
</dbReference>
<dbReference type="Pfam" id="PF00570">
    <property type="entry name" value="HRDC"/>
    <property type="match status" value="1"/>
</dbReference>
<dbReference type="PANTHER" id="PTHR47649:SF1">
    <property type="entry name" value="RIBONUCLEASE D"/>
    <property type="match status" value="1"/>
</dbReference>
<dbReference type="Pfam" id="PF21293">
    <property type="entry name" value="RNAseD_HRDC_C"/>
    <property type="match status" value="1"/>
</dbReference>
<evidence type="ECO:0000256" key="5">
    <source>
        <dbReference type="ARBA" id="ARBA00022839"/>
    </source>
</evidence>
<keyword evidence="1 6" id="KW-0963">Cytoplasm</keyword>
<comment type="similarity">
    <text evidence="6">Belongs to the RNase D family.</text>
</comment>
<keyword evidence="4 6" id="KW-0378">Hydrolase</keyword>
<dbReference type="PANTHER" id="PTHR47649">
    <property type="entry name" value="RIBONUCLEASE D"/>
    <property type="match status" value="1"/>
</dbReference>
<name>A0ABU8EYK2_9GAMM</name>
<comment type="function">
    <text evidence="6">Exonuclease involved in the 3' processing of various precursor tRNAs. Initiates hydrolysis at the 3'-terminus of an RNA molecule and releases 5'-mononucleotides.</text>
</comment>
<dbReference type="Pfam" id="PF01612">
    <property type="entry name" value="DNA_pol_A_exo1"/>
    <property type="match status" value="1"/>
</dbReference>
<dbReference type="NCBIfam" id="TIGR01388">
    <property type="entry name" value="rnd"/>
    <property type="match status" value="1"/>
</dbReference>
<dbReference type="CDD" id="cd06142">
    <property type="entry name" value="RNaseD_exo"/>
    <property type="match status" value="1"/>
</dbReference>
<gene>
    <name evidence="6 8" type="primary">rnd</name>
    <name evidence="8" type="ORF">WAE96_20420</name>
</gene>
<keyword evidence="5 6" id="KW-0269">Exonuclease</keyword>
<protein>
    <recommendedName>
        <fullName evidence="6">Ribonuclease D</fullName>
        <shortName evidence="6">RNase D</shortName>
        <ecNumber evidence="6">3.1.13.5</ecNumber>
    </recommendedName>
</protein>
<sequence length="375" mass="43445">MQYSFITEQQELDSAVARYKNKSVLAVDTEFMRRRTLYPELALLQIYDGDRICLIDPTLDLDLSSFWQLMENPNIIKVLHSPSEDLEVFARHGNCTPAPLFDTQFALSLLGERNCVGFANMVEMLLEEQIDKSESRTNWLQRPLTKAQLDYAAADVFYLMPCFNIIKEKLNDDKQAIVFGESAVIANKRKYETPLELAYLDIKNAWQLNPRQLAVLQQLAAWRLNRAREKNLALNFIVKEHILFEIAKTQPTHFGALKRLCEGDQGLLNRYGKTLLNLVKIGLDKDEAEHPEKIQRLIDFHGYKKTLKELRAELEKIAKDNDIPLDVLASKKQMNQLISWKWKGKSKFDEGALLKPDLMTSWRGEMVKHSLKDWF</sequence>
<evidence type="ECO:0000259" key="7">
    <source>
        <dbReference type="PROSITE" id="PS50967"/>
    </source>
</evidence>
<proteinExistence type="inferred from homology"/>
<evidence type="ECO:0000313" key="9">
    <source>
        <dbReference type="Proteomes" id="UP001382455"/>
    </source>
</evidence>
<dbReference type="SMART" id="SM00474">
    <property type="entry name" value="35EXOc"/>
    <property type="match status" value="1"/>
</dbReference>
<comment type="catalytic activity">
    <reaction evidence="6">
        <text>Exonucleolytic cleavage that removes extra residues from the 3'-terminus of tRNA to produce 5'-mononucleotides.</text>
        <dbReference type="EC" id="3.1.13.5"/>
    </reaction>
</comment>
<dbReference type="EC" id="3.1.13.5" evidence="6"/>
<comment type="cofactor">
    <cofactor evidence="6">
        <name>a divalent metal cation</name>
        <dbReference type="ChEBI" id="CHEBI:60240"/>
    </cofactor>
</comment>
<dbReference type="InterPro" id="IPR002121">
    <property type="entry name" value="HRDC_dom"/>
</dbReference>
<reference evidence="8 9" key="1">
    <citation type="submission" date="2023-12" db="EMBL/GenBank/DDBJ databases">
        <title>Friends and Foes: Symbiotic and Algicidal bacterial influence on Karenia brevis blooms.</title>
        <authorList>
            <person name="Fei C."/>
            <person name="Mohamed A.R."/>
            <person name="Booker A."/>
            <person name="Arshad M."/>
            <person name="Klass S."/>
            <person name="Ahn S."/>
            <person name="Gilbert P.M."/>
            <person name="Heil C.A."/>
            <person name="Martinez J.M."/>
            <person name="Amin S.A."/>
        </authorList>
    </citation>
    <scope>NUCLEOTIDE SEQUENCE [LARGE SCALE GENOMIC DNA]</scope>
    <source>
        <strain evidence="8 9">CE15</strain>
    </source>
</reference>
<evidence type="ECO:0000256" key="2">
    <source>
        <dbReference type="ARBA" id="ARBA00022694"/>
    </source>
</evidence>
<dbReference type="InterPro" id="IPR002562">
    <property type="entry name" value="3'-5'_exonuclease_dom"/>
</dbReference>
<dbReference type="InterPro" id="IPR010997">
    <property type="entry name" value="HRDC-like_sf"/>
</dbReference>
<dbReference type="InterPro" id="IPR048579">
    <property type="entry name" value="RNAseD_HRDC_C"/>
</dbReference>
<evidence type="ECO:0000256" key="1">
    <source>
        <dbReference type="ARBA" id="ARBA00022490"/>
    </source>
</evidence>
<dbReference type="SUPFAM" id="SSF47819">
    <property type="entry name" value="HRDC-like"/>
    <property type="match status" value="2"/>
</dbReference>
<keyword evidence="2 6" id="KW-0819">tRNA processing</keyword>
<feature type="domain" description="HRDC" evidence="7">
    <location>
        <begin position="209"/>
        <end position="289"/>
    </location>
</feature>
<dbReference type="PROSITE" id="PS50967">
    <property type="entry name" value="HRDC"/>
    <property type="match status" value="1"/>
</dbReference>
<accession>A0ABU8EYK2</accession>
<evidence type="ECO:0000313" key="8">
    <source>
        <dbReference type="EMBL" id="MEI4552054.1"/>
    </source>
</evidence>
<comment type="subcellular location">
    <subcellularLocation>
        <location evidence="6">Cytoplasm</location>
    </subcellularLocation>
</comment>
<evidence type="ECO:0000256" key="6">
    <source>
        <dbReference type="HAMAP-Rule" id="MF_01899"/>
    </source>
</evidence>
<comment type="caution">
    <text evidence="8">The sequence shown here is derived from an EMBL/GenBank/DDBJ whole genome shotgun (WGS) entry which is preliminary data.</text>
</comment>
<dbReference type="HAMAP" id="MF_01899">
    <property type="entry name" value="RNase_D"/>
    <property type="match status" value="1"/>
</dbReference>
<dbReference type="InterPro" id="IPR012337">
    <property type="entry name" value="RNaseH-like_sf"/>
</dbReference>
<evidence type="ECO:0000256" key="3">
    <source>
        <dbReference type="ARBA" id="ARBA00022722"/>
    </source>
</evidence>
<dbReference type="SUPFAM" id="SSF53098">
    <property type="entry name" value="Ribonuclease H-like"/>
    <property type="match status" value="1"/>
</dbReference>
<dbReference type="SMART" id="SM00341">
    <property type="entry name" value="HRDC"/>
    <property type="match status" value="1"/>
</dbReference>
<dbReference type="GO" id="GO:0033890">
    <property type="term" value="F:ribonuclease D activity"/>
    <property type="evidence" value="ECO:0007669"/>
    <property type="project" value="UniProtKB-EC"/>
</dbReference>
<dbReference type="RefSeq" id="WP_336436918.1">
    <property type="nucleotide sequence ID" value="NZ_JBAWKS010000002.1"/>
</dbReference>
<dbReference type="Proteomes" id="UP001382455">
    <property type="component" value="Unassembled WGS sequence"/>
</dbReference>
<evidence type="ECO:0000256" key="4">
    <source>
        <dbReference type="ARBA" id="ARBA00022801"/>
    </source>
</evidence>
<organism evidence="8 9">
    <name type="scientific">Pseudoalteromonas spongiae</name>
    <dbReference type="NCBI Taxonomy" id="298657"/>
    <lineage>
        <taxon>Bacteria</taxon>
        <taxon>Pseudomonadati</taxon>
        <taxon>Pseudomonadota</taxon>
        <taxon>Gammaproteobacteria</taxon>
        <taxon>Alteromonadales</taxon>
        <taxon>Pseudoalteromonadaceae</taxon>
        <taxon>Pseudoalteromonas</taxon>
    </lineage>
</organism>
<dbReference type="InterPro" id="IPR044876">
    <property type="entry name" value="HRDC_dom_sf"/>
</dbReference>
<dbReference type="Gene3D" id="3.30.420.10">
    <property type="entry name" value="Ribonuclease H-like superfamily/Ribonuclease H"/>
    <property type="match status" value="1"/>
</dbReference>
<keyword evidence="9" id="KW-1185">Reference proteome</keyword>
<dbReference type="Gene3D" id="1.10.150.80">
    <property type="entry name" value="HRDC domain"/>
    <property type="match status" value="2"/>
</dbReference>